<name>A0A3Q9XUS7_CIOIN</name>
<proteinExistence type="evidence at transcript level"/>
<feature type="transmembrane region" description="Helical" evidence="1">
    <location>
        <begin position="291"/>
        <end position="313"/>
    </location>
</feature>
<reference evidence="2" key="1">
    <citation type="submission" date="2019-01" db="EMBL/GenBank/DDBJ databases">
        <title>Ci-YFV-3-R.</title>
        <authorList>
            <person name="Shiraishi A."/>
        </authorList>
    </citation>
    <scope>NUCLEOTIDE SEQUENCE</scope>
</reference>
<feature type="transmembrane region" description="Helical" evidence="1">
    <location>
        <begin position="112"/>
        <end position="131"/>
    </location>
</feature>
<feature type="transmembrane region" description="Helical" evidence="1">
    <location>
        <begin position="195"/>
        <end position="218"/>
    </location>
</feature>
<gene>
    <name evidence="2" type="primary">Ci-YFV-3-R</name>
</gene>
<keyword evidence="1" id="KW-1133">Transmembrane helix</keyword>
<feature type="transmembrane region" description="Helical" evidence="1">
    <location>
        <begin position="74"/>
        <end position="100"/>
    </location>
</feature>
<feature type="transmembrane region" description="Helical" evidence="1">
    <location>
        <begin position="152"/>
        <end position="175"/>
    </location>
</feature>
<protein>
    <submittedName>
        <fullName evidence="2">Ci-YFV-3 receptor</fullName>
    </submittedName>
</protein>
<keyword evidence="1" id="KW-0812">Transmembrane</keyword>
<organism evidence="2">
    <name type="scientific">Ciona intestinalis</name>
    <name type="common">Transparent sea squirt</name>
    <name type="synonym">Ascidia intestinalis</name>
    <dbReference type="NCBI Taxonomy" id="7719"/>
    <lineage>
        <taxon>Eukaryota</taxon>
        <taxon>Metazoa</taxon>
        <taxon>Chordata</taxon>
        <taxon>Tunicata</taxon>
        <taxon>Ascidiacea</taxon>
        <taxon>Phlebobranchia</taxon>
        <taxon>Cionidae</taxon>
        <taxon>Ciona</taxon>
    </lineage>
</organism>
<feature type="transmembrane region" description="Helical" evidence="1">
    <location>
        <begin position="30"/>
        <end position="53"/>
    </location>
</feature>
<dbReference type="EMBL" id="LC455781">
    <property type="protein sequence ID" value="BBI15877.1"/>
    <property type="molecule type" value="mRNA"/>
</dbReference>
<evidence type="ECO:0000256" key="1">
    <source>
        <dbReference type="SAM" id="Phobius"/>
    </source>
</evidence>
<keyword evidence="2" id="KW-0675">Receptor</keyword>
<evidence type="ECO:0000313" key="2">
    <source>
        <dbReference type="EMBL" id="BBI15877.1"/>
    </source>
</evidence>
<dbReference type="AlphaFoldDB" id="A0A3Q9XUS7"/>
<accession>A0A3Q9XUS7</accession>
<sequence>MDGFTKGYDVTTMNASADDIIEPKPRQIQFIASLTLEAIIATCSVWFIVKLIVHGVSTKRFRRRNKADTNGGVLYSLVVLAAVMSFARSSSSLLIIALSPQKPGYDVQCDRLMGSSFVIYMAALVSVYFSLWYRQRALYANRLLAQSHNKFVLAWSIFSGFLITVGSVSYTIYAVVTGVDGYESSYSGCIYTGRIARYLIGSILNTIMQFSLLVLFIIPLRRNWKGCANFLSFRKSMMQCINKQEPDTSGSGSSSQTCTDVVEETNLPEATEQIETKSLINKKILRLLKRLTFVTVVCIITDFLATVLAIVIIQNNGSFHNLTKVVYDVNLLFNVISVILSFDDYGKILCPCGNIKCV</sequence>
<keyword evidence="1" id="KW-0472">Membrane</keyword>